<proteinExistence type="predicted"/>
<evidence type="ECO:0000313" key="2">
    <source>
        <dbReference type="EMBL" id="KAK4302020.1"/>
    </source>
</evidence>
<feature type="compositionally biased region" description="Polar residues" evidence="1">
    <location>
        <begin position="40"/>
        <end position="50"/>
    </location>
</feature>
<dbReference type="AlphaFoldDB" id="A0AAE1P738"/>
<comment type="caution">
    <text evidence="2">The sequence shown here is derived from an EMBL/GenBank/DDBJ whole genome shotgun (WGS) entry which is preliminary data.</text>
</comment>
<keyword evidence="3" id="KW-1185">Reference proteome</keyword>
<reference evidence="2" key="1">
    <citation type="submission" date="2023-11" db="EMBL/GenBank/DDBJ databases">
        <title>Genome assemblies of two species of porcelain crab, Petrolisthes cinctipes and Petrolisthes manimaculis (Anomura: Porcellanidae).</title>
        <authorList>
            <person name="Angst P."/>
        </authorList>
    </citation>
    <scope>NUCLEOTIDE SEQUENCE</scope>
    <source>
        <strain evidence="2">PB745_02</strain>
        <tissue evidence="2">Gill</tissue>
    </source>
</reference>
<dbReference type="EMBL" id="JAWZYT010002793">
    <property type="protein sequence ID" value="KAK4302020.1"/>
    <property type="molecule type" value="Genomic_DNA"/>
</dbReference>
<organism evidence="2 3">
    <name type="scientific">Petrolisthes manimaculis</name>
    <dbReference type="NCBI Taxonomy" id="1843537"/>
    <lineage>
        <taxon>Eukaryota</taxon>
        <taxon>Metazoa</taxon>
        <taxon>Ecdysozoa</taxon>
        <taxon>Arthropoda</taxon>
        <taxon>Crustacea</taxon>
        <taxon>Multicrustacea</taxon>
        <taxon>Malacostraca</taxon>
        <taxon>Eumalacostraca</taxon>
        <taxon>Eucarida</taxon>
        <taxon>Decapoda</taxon>
        <taxon>Pleocyemata</taxon>
        <taxon>Anomura</taxon>
        <taxon>Galatheoidea</taxon>
        <taxon>Porcellanidae</taxon>
        <taxon>Petrolisthes</taxon>
    </lineage>
</organism>
<protein>
    <submittedName>
        <fullName evidence="2">Uncharacterized protein</fullName>
    </submittedName>
</protein>
<evidence type="ECO:0000256" key="1">
    <source>
        <dbReference type="SAM" id="MobiDB-lite"/>
    </source>
</evidence>
<feature type="region of interest" description="Disordered" evidence="1">
    <location>
        <begin position="1"/>
        <end position="50"/>
    </location>
</feature>
<sequence length="85" mass="9470">MEEEDLTEGSSEGQVKEEDLTDGRARERRDKRGTGRLTGWLSNQDQPQPRTSVLASTNFITFSASPDETLPNSQELSVAYVLKLV</sequence>
<dbReference type="Proteomes" id="UP001292094">
    <property type="component" value="Unassembled WGS sequence"/>
</dbReference>
<evidence type="ECO:0000313" key="3">
    <source>
        <dbReference type="Proteomes" id="UP001292094"/>
    </source>
</evidence>
<gene>
    <name evidence="2" type="ORF">Pmani_025872</name>
</gene>
<name>A0AAE1P738_9EUCA</name>
<feature type="compositionally biased region" description="Basic and acidic residues" evidence="1">
    <location>
        <begin position="14"/>
        <end position="33"/>
    </location>
</feature>
<accession>A0AAE1P738</accession>